<dbReference type="PANTHER" id="PTHR11596:SF42">
    <property type="entry name" value="ALKALINE PHOSPHATASE, GERM CELL TYPE"/>
    <property type="match status" value="1"/>
</dbReference>
<evidence type="ECO:0000256" key="5">
    <source>
        <dbReference type="SAM" id="Phobius"/>
    </source>
</evidence>
<dbReference type="SMART" id="SM00098">
    <property type="entry name" value="alkPPc"/>
    <property type="match status" value="1"/>
</dbReference>
<dbReference type="InterPro" id="IPR017850">
    <property type="entry name" value="Alkaline_phosphatase_core_sf"/>
</dbReference>
<dbReference type="InterPro" id="IPR001952">
    <property type="entry name" value="Alkaline_phosphatase"/>
</dbReference>
<feature type="binding site" evidence="4">
    <location>
        <position position="96"/>
    </location>
    <ligand>
        <name>Zn(2+)</name>
        <dbReference type="ChEBI" id="CHEBI:29105"/>
        <label>2</label>
    </ligand>
</feature>
<evidence type="ECO:0000313" key="7">
    <source>
        <dbReference type="Proteomes" id="UP000234681"/>
    </source>
</evidence>
<evidence type="ECO:0000256" key="4">
    <source>
        <dbReference type="PIRSR" id="PIRSR601952-2"/>
    </source>
</evidence>
<evidence type="ECO:0000256" key="2">
    <source>
        <dbReference type="ARBA" id="ARBA00012647"/>
    </source>
</evidence>
<comment type="subcellular location">
    <subcellularLocation>
        <location evidence="1">Cell membrane</location>
        <topology evidence="1">Lipid-anchor</topology>
        <topology evidence="1">GPI-anchor</topology>
    </subcellularLocation>
</comment>
<dbReference type="SUPFAM" id="SSF53649">
    <property type="entry name" value="Alkaline phosphatase-like"/>
    <property type="match status" value="1"/>
</dbReference>
<feature type="transmembrane region" description="Helical" evidence="5">
    <location>
        <begin position="154"/>
        <end position="173"/>
    </location>
</feature>
<name>A6JWK3_RAT</name>
<dbReference type="GO" id="GO:0004035">
    <property type="term" value="F:alkaline phosphatase activity"/>
    <property type="evidence" value="ECO:0007669"/>
    <property type="project" value="UniProtKB-EC"/>
</dbReference>
<protein>
    <recommendedName>
        <fullName evidence="2">alkaline phosphatase</fullName>
        <ecNumber evidence="2">3.1.3.1</ecNumber>
    </recommendedName>
</protein>
<keyword evidence="5" id="KW-0812">Transmembrane</keyword>
<dbReference type="GO" id="GO:0098552">
    <property type="term" value="C:side of membrane"/>
    <property type="evidence" value="ECO:0007669"/>
    <property type="project" value="UniProtKB-KW"/>
</dbReference>
<dbReference type="GO" id="GO:0046872">
    <property type="term" value="F:metal ion binding"/>
    <property type="evidence" value="ECO:0007669"/>
    <property type="project" value="UniProtKB-KW"/>
</dbReference>
<comment type="cofactor">
    <cofactor evidence="4">
        <name>Zn(2+)</name>
        <dbReference type="ChEBI" id="CHEBI:29105"/>
    </cofactor>
    <text evidence="4">Binds 2 Zn(2+) ions.</text>
</comment>
<keyword evidence="4" id="KW-0862">Zinc</keyword>
<dbReference type="Proteomes" id="UP000234681">
    <property type="component" value="Chromosome 9"/>
</dbReference>
<dbReference type="EC" id="3.1.3.1" evidence="2"/>
<sequence>MKYDIYRDPTQDPSLAEMTEVAVHLLSRNPKGFYLFVEGLGASFNALDGRPFTSILYGNGPGYKLEKGTRPDVTDKESRDPKYRQQAAVPLSSETHSGEDVAIFARGPQAHLVHGVQEQNYIAHVMAFAGCLEPYTDCGLAPPAGRSSAVSPGYISTLLCLLAGTMLMLLVSAEP</sequence>
<keyword evidence="3" id="KW-0449">Lipoprotein</keyword>
<dbReference type="GO" id="GO:0005886">
    <property type="term" value="C:plasma membrane"/>
    <property type="evidence" value="ECO:0007669"/>
    <property type="project" value="UniProtKB-SubCell"/>
</dbReference>
<accession>A6JWK3</accession>
<proteinExistence type="predicted"/>
<gene>
    <name evidence="6" type="ORF">rCG_64104</name>
</gene>
<dbReference type="EMBL" id="CH474004">
    <property type="protein sequence ID" value="EDL75611.1"/>
    <property type="molecule type" value="Genomic_DNA"/>
</dbReference>
<evidence type="ECO:0000313" key="6">
    <source>
        <dbReference type="EMBL" id="EDL75611.1"/>
    </source>
</evidence>
<keyword evidence="3" id="KW-0336">GPI-anchor</keyword>
<dbReference type="Gene3D" id="3.40.720.10">
    <property type="entry name" value="Alkaline Phosphatase, subunit A"/>
    <property type="match status" value="2"/>
</dbReference>
<keyword evidence="5" id="KW-0472">Membrane</keyword>
<keyword evidence="3" id="KW-0325">Glycoprotein</keyword>
<reference evidence="7" key="1">
    <citation type="submission" date="2005-09" db="EMBL/GenBank/DDBJ databases">
        <authorList>
            <person name="Mural R.J."/>
            <person name="Li P.W."/>
            <person name="Adams M.D."/>
            <person name="Amanatides P.G."/>
            <person name="Baden-Tillson H."/>
            <person name="Barnstead M."/>
            <person name="Chin S.H."/>
            <person name="Dew I."/>
            <person name="Evans C.A."/>
            <person name="Ferriera S."/>
            <person name="Flanigan M."/>
            <person name="Fosler C."/>
            <person name="Glodek A."/>
            <person name="Gu Z."/>
            <person name="Holt R.A."/>
            <person name="Jennings D."/>
            <person name="Kraft C.L."/>
            <person name="Lu F."/>
            <person name="Nguyen T."/>
            <person name="Nusskern D.R."/>
            <person name="Pfannkoch C.M."/>
            <person name="Sitter C."/>
            <person name="Sutton G.G."/>
            <person name="Venter J.C."/>
            <person name="Wang Z."/>
            <person name="Woodage T."/>
            <person name="Zheng X.H."/>
            <person name="Zhong F."/>
        </authorList>
    </citation>
    <scope>NUCLEOTIDE SEQUENCE [LARGE SCALE GENOMIC DNA]</scope>
    <source>
        <strain>BN</strain>
        <strain evidence="7">Sprague-Dawley</strain>
    </source>
</reference>
<keyword evidence="4" id="KW-0479">Metal-binding</keyword>
<organism evidence="6 7">
    <name type="scientific">Rattus norvegicus</name>
    <name type="common">Rat</name>
    <dbReference type="NCBI Taxonomy" id="10116"/>
    <lineage>
        <taxon>Eukaryota</taxon>
        <taxon>Metazoa</taxon>
        <taxon>Chordata</taxon>
        <taxon>Craniata</taxon>
        <taxon>Vertebrata</taxon>
        <taxon>Euteleostomi</taxon>
        <taxon>Mammalia</taxon>
        <taxon>Eutheria</taxon>
        <taxon>Euarchontoglires</taxon>
        <taxon>Glires</taxon>
        <taxon>Rodentia</taxon>
        <taxon>Myomorpha</taxon>
        <taxon>Muroidea</taxon>
        <taxon>Muridae</taxon>
        <taxon>Murinae</taxon>
        <taxon>Rattus</taxon>
    </lineage>
</organism>
<evidence type="ECO:0000256" key="1">
    <source>
        <dbReference type="ARBA" id="ARBA00004609"/>
    </source>
</evidence>
<keyword evidence="5" id="KW-1133">Transmembrane helix</keyword>
<dbReference type="AlphaFoldDB" id="A6JWK3"/>
<dbReference type="PANTHER" id="PTHR11596">
    <property type="entry name" value="ALKALINE PHOSPHATASE"/>
    <property type="match status" value="1"/>
</dbReference>
<evidence type="ECO:0000256" key="3">
    <source>
        <dbReference type="ARBA" id="ARBA00022622"/>
    </source>
</evidence>
<dbReference type="Pfam" id="PF00245">
    <property type="entry name" value="Alk_phosphatase"/>
    <property type="match status" value="2"/>
</dbReference>